<dbReference type="GO" id="GO:0003700">
    <property type="term" value="F:DNA-binding transcription factor activity"/>
    <property type="evidence" value="ECO:0007669"/>
    <property type="project" value="InterPro"/>
</dbReference>
<feature type="domain" description="HTH arsR-type" evidence="1">
    <location>
        <begin position="1"/>
        <end position="94"/>
    </location>
</feature>
<proteinExistence type="predicted"/>
<dbReference type="PROSITE" id="PS50987">
    <property type="entry name" value="HTH_ARSR_2"/>
    <property type="match status" value="1"/>
</dbReference>
<reference evidence="2 3" key="1">
    <citation type="submission" date="2016-10" db="EMBL/GenBank/DDBJ databases">
        <authorList>
            <person name="de Groot N.N."/>
        </authorList>
    </citation>
    <scope>NUCLEOTIDE SEQUENCE [LARGE SCALE GENOMIC DNA]</scope>
    <source>
        <strain evidence="2 3">CGMCC 1.9109</strain>
    </source>
</reference>
<dbReference type="GO" id="GO:0097063">
    <property type="term" value="F:cadmium ion sensor activity"/>
    <property type="evidence" value="ECO:0007669"/>
    <property type="project" value="TreeGrafter"/>
</dbReference>
<dbReference type="InterPro" id="IPR001845">
    <property type="entry name" value="HTH_ArsR_DNA-bd_dom"/>
</dbReference>
<dbReference type="InterPro" id="IPR052543">
    <property type="entry name" value="HTH_Metal-responsive_Reg"/>
</dbReference>
<dbReference type="GO" id="GO:0003677">
    <property type="term" value="F:DNA binding"/>
    <property type="evidence" value="ECO:0007669"/>
    <property type="project" value="TreeGrafter"/>
</dbReference>
<dbReference type="STRING" id="637679.GCA_001550055_01508"/>
<dbReference type="NCBIfam" id="NF033788">
    <property type="entry name" value="HTH_metalloreg"/>
    <property type="match status" value="1"/>
</dbReference>
<dbReference type="PRINTS" id="PR00778">
    <property type="entry name" value="HTHARSR"/>
</dbReference>
<dbReference type="EMBL" id="FNAK01000009">
    <property type="protein sequence ID" value="SDE68584.1"/>
    <property type="molecule type" value="Genomic_DNA"/>
</dbReference>
<protein>
    <submittedName>
        <fullName evidence="2">Transcriptional regulator, ArsR family</fullName>
    </submittedName>
</protein>
<dbReference type="InterPro" id="IPR011991">
    <property type="entry name" value="ArsR-like_HTH"/>
</dbReference>
<dbReference type="SUPFAM" id="SSF46785">
    <property type="entry name" value="Winged helix' DNA-binding domain"/>
    <property type="match status" value="1"/>
</dbReference>
<dbReference type="PANTHER" id="PTHR39168:SF1">
    <property type="entry name" value="TRANSCRIPTIONAL REGULATORY PROTEIN"/>
    <property type="match status" value="1"/>
</dbReference>
<dbReference type="InterPro" id="IPR036388">
    <property type="entry name" value="WH-like_DNA-bd_sf"/>
</dbReference>
<accession>A0A1G7EY49</accession>
<dbReference type="AlphaFoldDB" id="A0A1G7EY49"/>
<keyword evidence="3" id="KW-1185">Reference proteome</keyword>
<dbReference type="OrthoDB" id="9797716at2"/>
<dbReference type="InterPro" id="IPR036390">
    <property type="entry name" value="WH_DNA-bd_sf"/>
</dbReference>
<sequence>MKDGPDIAHIAALIGDPARANMLTALMGGMALTATELSAEAGVTKQTASSHLSKLEAGGLLTIRKQGRHRYYQLADTDVAELLESLMGVAMRAGHVRTRPGPKDPAMRHARVCYDHLAGDMGIRLYESLLKRGHLNEQAGEPALTVAGRDFVTGLGLRLDALEGTRRPLCKACLDWSERRTHLAGSLGAALLDHMYASGWAKRKPDSREVVFTKSGQQAFERSFGEG</sequence>
<evidence type="ECO:0000313" key="2">
    <source>
        <dbReference type="EMBL" id="SDE68584.1"/>
    </source>
</evidence>
<name>A0A1G7EY49_9PROT</name>
<dbReference type="GO" id="GO:0010288">
    <property type="term" value="P:response to lead ion"/>
    <property type="evidence" value="ECO:0007669"/>
    <property type="project" value="TreeGrafter"/>
</dbReference>
<evidence type="ECO:0000313" key="3">
    <source>
        <dbReference type="Proteomes" id="UP000183685"/>
    </source>
</evidence>
<evidence type="ECO:0000259" key="1">
    <source>
        <dbReference type="PROSITE" id="PS50987"/>
    </source>
</evidence>
<organism evidence="2 3">
    <name type="scientific">Kordiimonas lacus</name>
    <dbReference type="NCBI Taxonomy" id="637679"/>
    <lineage>
        <taxon>Bacteria</taxon>
        <taxon>Pseudomonadati</taxon>
        <taxon>Pseudomonadota</taxon>
        <taxon>Alphaproteobacteria</taxon>
        <taxon>Kordiimonadales</taxon>
        <taxon>Kordiimonadaceae</taxon>
        <taxon>Kordiimonas</taxon>
    </lineage>
</organism>
<dbReference type="SMART" id="SM00418">
    <property type="entry name" value="HTH_ARSR"/>
    <property type="match status" value="1"/>
</dbReference>
<dbReference type="Pfam" id="PF12840">
    <property type="entry name" value="HTH_20"/>
    <property type="match status" value="1"/>
</dbReference>
<dbReference type="RefSeq" id="WP_068303315.1">
    <property type="nucleotide sequence ID" value="NZ_FNAK01000009.1"/>
</dbReference>
<dbReference type="PANTHER" id="PTHR39168">
    <property type="entry name" value="TRANSCRIPTIONAL REGULATOR-RELATED"/>
    <property type="match status" value="1"/>
</dbReference>
<dbReference type="CDD" id="cd00090">
    <property type="entry name" value="HTH_ARSR"/>
    <property type="match status" value="1"/>
</dbReference>
<dbReference type="GO" id="GO:0046686">
    <property type="term" value="P:response to cadmium ion"/>
    <property type="evidence" value="ECO:0007669"/>
    <property type="project" value="TreeGrafter"/>
</dbReference>
<dbReference type="Proteomes" id="UP000183685">
    <property type="component" value="Unassembled WGS sequence"/>
</dbReference>
<dbReference type="GO" id="GO:0032791">
    <property type="term" value="F:lead ion binding"/>
    <property type="evidence" value="ECO:0007669"/>
    <property type="project" value="TreeGrafter"/>
</dbReference>
<gene>
    <name evidence="2" type="ORF">SAMN04488071_3536</name>
</gene>
<dbReference type="Gene3D" id="1.10.10.10">
    <property type="entry name" value="Winged helix-like DNA-binding domain superfamily/Winged helix DNA-binding domain"/>
    <property type="match status" value="1"/>
</dbReference>